<sequence>MEELLVEKKGNVSILTLNRPEKKNALSFSLVQAIGDTIEKLRFDDETRAIVITGAGEGFCTGADLTGGGGREDVFTPPGMRITCFAYSKMVSAMWLLEKPIIGAINGTAAGAGCNLAFACDLLVASEQAKFIQVFVRRGLVADTGGTYFLPRIVGLAKAKELMFFGEEVTPEMALGLGLVNRVVSHERLMEDAMEIACRLAAGPTRAIGMMKSMLNKSFESDLMSALDREGSLQGIAVGTEDAVEGVTSFMQKRPPEFKGK</sequence>
<dbReference type="Gene3D" id="3.90.226.10">
    <property type="entry name" value="2-enoyl-CoA Hydratase, Chain A, domain 1"/>
    <property type="match status" value="1"/>
</dbReference>
<proteinExistence type="inferred from homology"/>
<dbReference type="InterPro" id="IPR014748">
    <property type="entry name" value="Enoyl-CoA_hydra_C"/>
</dbReference>
<dbReference type="AlphaFoldDB" id="A0A2N3G5I4"/>
<name>A0A2N3G5I4_9ACTN</name>
<protein>
    <recommendedName>
        <fullName evidence="4">Enoyl-CoA hydratase</fullName>
    </recommendedName>
</protein>
<dbReference type="InterPro" id="IPR029045">
    <property type="entry name" value="ClpP/crotonase-like_dom_sf"/>
</dbReference>
<dbReference type="Pfam" id="PF00378">
    <property type="entry name" value="ECH_1"/>
    <property type="match status" value="1"/>
</dbReference>
<accession>A0A2N3G5I4</accession>
<organism evidence="2 3">
    <name type="scientific">Candidatus Anoxymicrobium japonicum</name>
    <dbReference type="NCBI Taxonomy" id="2013648"/>
    <lineage>
        <taxon>Bacteria</taxon>
        <taxon>Bacillati</taxon>
        <taxon>Actinomycetota</taxon>
        <taxon>Candidatus Geothermincolia</taxon>
        <taxon>Candidatus Geothermincolales</taxon>
        <taxon>Candidatus Anoxymicrobiaceae</taxon>
        <taxon>Candidatus Anoxymicrobium</taxon>
    </lineage>
</organism>
<evidence type="ECO:0000313" key="2">
    <source>
        <dbReference type="EMBL" id="PKQ27979.1"/>
    </source>
</evidence>
<reference evidence="2 3" key="1">
    <citation type="journal article" date="2017" name="ISME J.">
        <title>Potential for microbial H2 and metal transformations associated with novel bacteria and archaea in deep terrestrial subsurface sediments.</title>
        <authorList>
            <person name="Hernsdorf A.W."/>
            <person name="Amano Y."/>
            <person name="Miyakawa K."/>
            <person name="Ise K."/>
            <person name="Suzuki Y."/>
            <person name="Anantharaman K."/>
            <person name="Probst A."/>
            <person name="Burstein D."/>
            <person name="Thomas B.C."/>
            <person name="Banfield J.F."/>
        </authorList>
    </citation>
    <scope>NUCLEOTIDE SEQUENCE [LARGE SCALE GENOMIC DNA]</scope>
    <source>
        <strain evidence="2">HGW-Actinobacteria-3</strain>
    </source>
</reference>
<comment type="similarity">
    <text evidence="1">Belongs to the enoyl-CoA hydratase/isomerase family.</text>
</comment>
<dbReference type="InterPro" id="IPR001753">
    <property type="entry name" value="Enoyl-CoA_hydra/iso"/>
</dbReference>
<dbReference type="SUPFAM" id="SSF52096">
    <property type="entry name" value="ClpP/crotonase"/>
    <property type="match status" value="1"/>
</dbReference>
<comment type="caution">
    <text evidence="2">The sequence shown here is derived from an EMBL/GenBank/DDBJ whole genome shotgun (WGS) entry which is preliminary data.</text>
</comment>
<dbReference type="Gene3D" id="1.10.12.10">
    <property type="entry name" value="Lyase 2-enoyl-coa Hydratase, Chain A, domain 2"/>
    <property type="match status" value="1"/>
</dbReference>
<dbReference type="Proteomes" id="UP000233654">
    <property type="component" value="Unassembled WGS sequence"/>
</dbReference>
<evidence type="ECO:0008006" key="4">
    <source>
        <dbReference type="Google" id="ProtNLM"/>
    </source>
</evidence>
<dbReference type="CDD" id="cd06558">
    <property type="entry name" value="crotonase-like"/>
    <property type="match status" value="1"/>
</dbReference>
<dbReference type="EMBL" id="PHEX01000039">
    <property type="protein sequence ID" value="PKQ27979.1"/>
    <property type="molecule type" value="Genomic_DNA"/>
</dbReference>
<dbReference type="GO" id="GO:0003824">
    <property type="term" value="F:catalytic activity"/>
    <property type="evidence" value="ECO:0007669"/>
    <property type="project" value="UniProtKB-ARBA"/>
</dbReference>
<gene>
    <name evidence="2" type="ORF">CVT63_05130</name>
</gene>
<dbReference type="PANTHER" id="PTHR43802:SF1">
    <property type="entry name" value="IP11341P-RELATED"/>
    <property type="match status" value="1"/>
</dbReference>
<dbReference type="PANTHER" id="PTHR43802">
    <property type="entry name" value="ENOYL-COA HYDRATASE"/>
    <property type="match status" value="1"/>
</dbReference>
<evidence type="ECO:0000313" key="3">
    <source>
        <dbReference type="Proteomes" id="UP000233654"/>
    </source>
</evidence>
<evidence type="ECO:0000256" key="1">
    <source>
        <dbReference type="ARBA" id="ARBA00005254"/>
    </source>
</evidence>